<dbReference type="Pfam" id="PF16976">
    <property type="entry name" value="RcpC"/>
    <property type="match status" value="1"/>
</dbReference>
<evidence type="ECO:0000256" key="2">
    <source>
        <dbReference type="SAM" id="SignalP"/>
    </source>
</evidence>
<evidence type="ECO:0000313" key="4">
    <source>
        <dbReference type="EMBL" id="GIF21846.1"/>
    </source>
</evidence>
<keyword evidence="5" id="KW-1185">Reference proteome</keyword>
<evidence type="ECO:0000313" key="5">
    <source>
        <dbReference type="Proteomes" id="UP000623608"/>
    </source>
</evidence>
<dbReference type="AlphaFoldDB" id="A0A919TTM0"/>
<dbReference type="EMBL" id="BOMY01000033">
    <property type="protein sequence ID" value="GIF21846.1"/>
    <property type="molecule type" value="Genomic_DNA"/>
</dbReference>
<evidence type="ECO:0000259" key="3">
    <source>
        <dbReference type="Pfam" id="PF16976"/>
    </source>
</evidence>
<dbReference type="InterPro" id="IPR031571">
    <property type="entry name" value="RcpC_dom"/>
</dbReference>
<gene>
    <name evidence="4" type="ORF">Ate02nite_45760</name>
</gene>
<keyword evidence="2" id="KW-0732">Signal</keyword>
<protein>
    <recommendedName>
        <fullName evidence="3">Flp pilus assembly protein RcpC/CpaB domain-containing protein</fullName>
    </recommendedName>
</protein>
<feature type="signal peptide" evidence="2">
    <location>
        <begin position="1"/>
        <end position="24"/>
    </location>
</feature>
<dbReference type="Proteomes" id="UP000623608">
    <property type="component" value="Unassembled WGS sequence"/>
</dbReference>
<proteinExistence type="predicted"/>
<organism evidence="4 5">
    <name type="scientific">Paractinoplanes tereljensis</name>
    <dbReference type="NCBI Taxonomy" id="571912"/>
    <lineage>
        <taxon>Bacteria</taxon>
        <taxon>Bacillati</taxon>
        <taxon>Actinomycetota</taxon>
        <taxon>Actinomycetes</taxon>
        <taxon>Micromonosporales</taxon>
        <taxon>Micromonosporaceae</taxon>
        <taxon>Paractinoplanes</taxon>
    </lineage>
</organism>
<feature type="domain" description="Flp pilus assembly protein RcpC/CpaB" evidence="3">
    <location>
        <begin position="121"/>
        <end position="245"/>
    </location>
</feature>
<evidence type="ECO:0000256" key="1">
    <source>
        <dbReference type="SAM" id="MobiDB-lite"/>
    </source>
</evidence>
<name>A0A919TTM0_9ACTN</name>
<sequence length="267" mass="27428">MRRRIILLLAAFVLAGFSATAVVAYGHGADKRALDGAEGTWVLLATAAIPVDTTGADIRTKSLVRKVLMPARAVPSGAITSLDSSYDKLTLNAALQPDQMLLSGQFKHPAPATPSPSPTFVLPSGKIAVSVELTIARQVAGNVDKGAAVTIWLTEQTGLYRRNQKTTVIVAKATVISVGERPVPTSATPTPSTSAGGTVLPTVVAGTATVAPQDLDRYVVTVAVTPSEGSRLVNGYNSGELHLGLVSVPAPSTSATPSVTPTPDAES</sequence>
<accession>A0A919TTM0</accession>
<reference evidence="4" key="1">
    <citation type="submission" date="2021-01" db="EMBL/GenBank/DDBJ databases">
        <title>Whole genome shotgun sequence of Actinoplanes tereljensis NBRC 105297.</title>
        <authorList>
            <person name="Komaki H."/>
            <person name="Tamura T."/>
        </authorList>
    </citation>
    <scope>NUCLEOTIDE SEQUENCE</scope>
    <source>
        <strain evidence="4">NBRC 105297</strain>
    </source>
</reference>
<dbReference type="RefSeq" id="WP_203808837.1">
    <property type="nucleotide sequence ID" value="NZ_BOMY01000033.1"/>
</dbReference>
<feature type="chain" id="PRO_5039171814" description="Flp pilus assembly protein RcpC/CpaB domain-containing protein" evidence="2">
    <location>
        <begin position="25"/>
        <end position="267"/>
    </location>
</feature>
<comment type="caution">
    <text evidence="4">The sequence shown here is derived from an EMBL/GenBank/DDBJ whole genome shotgun (WGS) entry which is preliminary data.</text>
</comment>
<feature type="region of interest" description="Disordered" evidence="1">
    <location>
        <begin position="248"/>
        <end position="267"/>
    </location>
</feature>